<organism evidence="7 8">
    <name type="scientific">Shouchella lonarensis</name>
    <dbReference type="NCBI Taxonomy" id="1464122"/>
    <lineage>
        <taxon>Bacteria</taxon>
        <taxon>Bacillati</taxon>
        <taxon>Bacillota</taxon>
        <taxon>Bacilli</taxon>
        <taxon>Bacillales</taxon>
        <taxon>Bacillaceae</taxon>
        <taxon>Shouchella</taxon>
    </lineage>
</organism>
<dbReference type="InterPro" id="IPR028939">
    <property type="entry name" value="P5C_Rdtase_cat_N"/>
</dbReference>
<keyword evidence="2" id="KW-0560">Oxidoreductase</keyword>
<dbReference type="Pfam" id="PF03807">
    <property type="entry name" value="F420_oxidored"/>
    <property type="match status" value="1"/>
</dbReference>
<comment type="subcellular location">
    <subcellularLocation>
        <location evidence="2">Cytoplasm</location>
    </subcellularLocation>
</comment>
<dbReference type="NCBIfam" id="TIGR00112">
    <property type="entry name" value="proC"/>
    <property type="match status" value="1"/>
</dbReference>
<dbReference type="PANTHER" id="PTHR11645:SF49">
    <property type="entry name" value="PYRROLINE-5-CARBOXYLATE REDUCTASE 1"/>
    <property type="match status" value="1"/>
</dbReference>
<dbReference type="HAMAP" id="MF_01925">
    <property type="entry name" value="P5C_reductase"/>
    <property type="match status" value="1"/>
</dbReference>
<dbReference type="PIRSF" id="PIRSF000193">
    <property type="entry name" value="Pyrrol-5-carb_rd"/>
    <property type="match status" value="1"/>
</dbReference>
<dbReference type="EC" id="1.5.1.2" evidence="2 3"/>
<dbReference type="PANTHER" id="PTHR11645">
    <property type="entry name" value="PYRROLINE-5-CARBOXYLATE REDUCTASE"/>
    <property type="match status" value="1"/>
</dbReference>
<sequence>MSNILFIGAGRMAEAMFSRLLAQPKRLFKTIYISNNTSKTHLAHLAERYDVQPVTNWTDVVDDVDAIILATPPSTQPEQLRTLSPLIRNQIIITIAAGIGPSILENHLPEGTATAWIMPNTAAEIGASMSLYTFGKHVNASQKTLTENILAAIGTYEELPEEAIHNLTALTGSAPAFVYEFVLQLENAATSYGISPTQARKLVVAMLHGSASLLAKTNDPVALRDAVTTPGGATAAGLQSLADHQFGDMLTKAIEAVNAHAKARKN</sequence>
<keyword evidence="8" id="KW-1185">Reference proteome</keyword>
<dbReference type="GO" id="GO:0055129">
    <property type="term" value="P:L-proline biosynthetic process"/>
    <property type="evidence" value="ECO:0007669"/>
    <property type="project" value="UniProtKB-UniRule"/>
</dbReference>
<feature type="binding site" evidence="4">
    <location>
        <begin position="70"/>
        <end position="73"/>
    </location>
    <ligand>
        <name>NADP(+)</name>
        <dbReference type="ChEBI" id="CHEBI:58349"/>
    </ligand>
</feature>
<comment type="catalytic activity">
    <reaction evidence="2">
        <text>L-proline + NAD(+) = (S)-1-pyrroline-5-carboxylate + NADH + 2 H(+)</text>
        <dbReference type="Rhea" id="RHEA:14105"/>
        <dbReference type="ChEBI" id="CHEBI:15378"/>
        <dbReference type="ChEBI" id="CHEBI:17388"/>
        <dbReference type="ChEBI" id="CHEBI:57540"/>
        <dbReference type="ChEBI" id="CHEBI:57945"/>
        <dbReference type="ChEBI" id="CHEBI:60039"/>
        <dbReference type="EC" id="1.5.1.2"/>
    </reaction>
</comment>
<evidence type="ECO:0000256" key="2">
    <source>
        <dbReference type="HAMAP-Rule" id="MF_01925"/>
    </source>
</evidence>
<evidence type="ECO:0000259" key="5">
    <source>
        <dbReference type="Pfam" id="PF03807"/>
    </source>
</evidence>
<evidence type="ECO:0000313" key="7">
    <source>
        <dbReference type="EMBL" id="SDC55204.1"/>
    </source>
</evidence>
<evidence type="ECO:0000256" key="1">
    <source>
        <dbReference type="ARBA" id="ARBA00005525"/>
    </source>
</evidence>
<dbReference type="Gene3D" id="3.40.50.720">
    <property type="entry name" value="NAD(P)-binding Rossmann-like Domain"/>
    <property type="match status" value="1"/>
</dbReference>
<proteinExistence type="inferred from homology"/>
<dbReference type="RefSeq" id="WP_090776332.1">
    <property type="nucleotide sequence ID" value="NZ_FMYM01000010.1"/>
</dbReference>
<dbReference type="OrthoDB" id="9805754at2"/>
<keyword evidence="2 4" id="KW-0521">NADP</keyword>
<dbReference type="Pfam" id="PF14748">
    <property type="entry name" value="P5CR_dimer"/>
    <property type="match status" value="1"/>
</dbReference>
<comment type="catalytic activity">
    <reaction evidence="2">
        <text>L-proline + NADP(+) = (S)-1-pyrroline-5-carboxylate + NADPH + 2 H(+)</text>
        <dbReference type="Rhea" id="RHEA:14109"/>
        <dbReference type="ChEBI" id="CHEBI:15378"/>
        <dbReference type="ChEBI" id="CHEBI:17388"/>
        <dbReference type="ChEBI" id="CHEBI:57783"/>
        <dbReference type="ChEBI" id="CHEBI:58349"/>
        <dbReference type="ChEBI" id="CHEBI:60039"/>
        <dbReference type="EC" id="1.5.1.2"/>
    </reaction>
</comment>
<evidence type="ECO:0000259" key="6">
    <source>
        <dbReference type="Pfam" id="PF14748"/>
    </source>
</evidence>
<protein>
    <recommendedName>
        <fullName evidence="2 3">Pyrroline-5-carboxylate reductase</fullName>
        <shortName evidence="2">P5C reductase</shortName>
        <shortName evidence="2">P5CR</shortName>
        <ecNumber evidence="2 3">1.5.1.2</ecNumber>
    </recommendedName>
    <alternativeName>
        <fullName evidence="2">PCA reductase</fullName>
    </alternativeName>
</protein>
<dbReference type="InterPro" id="IPR036291">
    <property type="entry name" value="NAD(P)-bd_dom_sf"/>
</dbReference>
<comment type="similarity">
    <text evidence="1 2">Belongs to the pyrroline-5-carboxylate reductase family.</text>
</comment>
<keyword evidence="2" id="KW-0641">Proline biosynthesis</keyword>
<comment type="pathway">
    <text evidence="2">Amino-acid biosynthesis; L-proline biosynthesis; L-proline from L-glutamate 5-semialdehyde: step 1/1.</text>
</comment>
<dbReference type="Gene3D" id="1.10.3730.10">
    <property type="entry name" value="ProC C-terminal domain-like"/>
    <property type="match status" value="1"/>
</dbReference>
<dbReference type="SUPFAM" id="SSF51735">
    <property type="entry name" value="NAD(P)-binding Rossmann-fold domains"/>
    <property type="match status" value="1"/>
</dbReference>
<dbReference type="GO" id="GO:0005737">
    <property type="term" value="C:cytoplasm"/>
    <property type="evidence" value="ECO:0007669"/>
    <property type="project" value="UniProtKB-SubCell"/>
</dbReference>
<dbReference type="SUPFAM" id="SSF48179">
    <property type="entry name" value="6-phosphogluconate dehydrogenase C-terminal domain-like"/>
    <property type="match status" value="1"/>
</dbReference>
<dbReference type="UniPathway" id="UPA00098">
    <property type="reaction ID" value="UER00361"/>
</dbReference>
<keyword evidence="2" id="KW-0028">Amino-acid biosynthesis</keyword>
<dbReference type="AlphaFoldDB" id="A0A1G6MIV0"/>
<dbReference type="Proteomes" id="UP000242662">
    <property type="component" value="Unassembled WGS sequence"/>
</dbReference>
<dbReference type="GO" id="GO:0004735">
    <property type="term" value="F:pyrroline-5-carboxylate reductase activity"/>
    <property type="evidence" value="ECO:0007669"/>
    <property type="project" value="UniProtKB-UniRule"/>
</dbReference>
<dbReference type="EMBL" id="FMYM01000010">
    <property type="protein sequence ID" value="SDC55204.1"/>
    <property type="molecule type" value="Genomic_DNA"/>
</dbReference>
<gene>
    <name evidence="2" type="primary">proC</name>
    <name evidence="7" type="ORF">SAMN05421737_11033</name>
</gene>
<reference evidence="8" key="1">
    <citation type="submission" date="2016-09" db="EMBL/GenBank/DDBJ databases">
        <authorList>
            <person name="Varghese N."/>
            <person name="Submissions S."/>
        </authorList>
    </citation>
    <scope>NUCLEOTIDE SEQUENCE [LARGE SCALE GENOMIC DNA]</scope>
    <source>
        <strain evidence="8">25nlg</strain>
    </source>
</reference>
<evidence type="ECO:0000256" key="4">
    <source>
        <dbReference type="PIRSR" id="PIRSR000193-1"/>
    </source>
</evidence>
<comment type="function">
    <text evidence="2">Catalyzes the reduction of 1-pyrroline-5-carboxylate (PCA) to L-proline.</text>
</comment>
<feature type="domain" description="Pyrroline-5-carboxylate reductase dimerisation" evidence="6">
    <location>
        <begin position="161"/>
        <end position="262"/>
    </location>
</feature>
<dbReference type="InterPro" id="IPR008927">
    <property type="entry name" value="6-PGluconate_DH-like_C_sf"/>
</dbReference>
<accession>A0A1G6MIV0</accession>
<evidence type="ECO:0000256" key="3">
    <source>
        <dbReference type="NCBIfam" id="TIGR00112"/>
    </source>
</evidence>
<name>A0A1G6MIV0_9BACI</name>
<dbReference type="InterPro" id="IPR029036">
    <property type="entry name" value="P5CR_dimer"/>
</dbReference>
<dbReference type="InterPro" id="IPR000304">
    <property type="entry name" value="Pyrroline-COOH_reductase"/>
</dbReference>
<feature type="domain" description="Pyrroline-5-carboxylate reductase catalytic N-terminal" evidence="5">
    <location>
        <begin position="4"/>
        <end position="98"/>
    </location>
</feature>
<evidence type="ECO:0000313" key="8">
    <source>
        <dbReference type="Proteomes" id="UP000242662"/>
    </source>
</evidence>
<feature type="binding site" evidence="4">
    <location>
        <begin position="7"/>
        <end position="12"/>
    </location>
    <ligand>
        <name>NADP(+)</name>
        <dbReference type="ChEBI" id="CHEBI:58349"/>
    </ligand>
</feature>
<keyword evidence="2" id="KW-0963">Cytoplasm</keyword>
<dbReference type="STRING" id="1464122.SAMN05421737_11033"/>